<sequence length="371" mass="41681">MKVCRIIPALDFGGVEQRIKLTAFGFKDHPEIQLQIVVLGKGGRISTELEGLGFEVHTFCENFRIPNLRLLYRLLDFLKNQKPDIVHTSGSEANFHGLLAAKVAKIPVRIGEEIGFPNHGILWKMIFNLTYRTAHSVVGISKAVVDKLVSLREIPAKKAYVVYNPVAIPEYSEISSILKIDKEDNFVFMVTCRLVPIKNIDLLIRAFSELINESKNTKIMLWIIGSGPEHKNLEDLCKALDLEKHIQFFGFQKDVFPFLKQADAFVLPSLSEGFSISLVEAMLMGLPSIATKVGGPSEIIEDGKNGFLIDPGDKEDLKSRMKITLLMNSNERNRMKEKAVKRGQFFSLNSYVGNLSDLYTGLINDKRVGKK</sequence>
<dbReference type="Pfam" id="PF13439">
    <property type="entry name" value="Glyco_transf_4"/>
    <property type="match status" value="1"/>
</dbReference>
<gene>
    <name evidence="3" type="ORF">NU887_07360</name>
</gene>
<evidence type="ECO:0000259" key="1">
    <source>
        <dbReference type="Pfam" id="PF00534"/>
    </source>
</evidence>
<dbReference type="EMBL" id="JANSUY010000003">
    <property type="protein sequence ID" value="MCR9014852.1"/>
    <property type="molecule type" value="Genomic_DNA"/>
</dbReference>
<dbReference type="GO" id="GO:0016757">
    <property type="term" value="F:glycosyltransferase activity"/>
    <property type="evidence" value="ECO:0007669"/>
    <property type="project" value="UniProtKB-KW"/>
</dbReference>
<proteinExistence type="predicted"/>
<feature type="domain" description="Glycosyl transferase family 1" evidence="1">
    <location>
        <begin position="173"/>
        <end position="341"/>
    </location>
</feature>
<evidence type="ECO:0000313" key="3">
    <source>
        <dbReference type="EMBL" id="MCR9014852.1"/>
    </source>
</evidence>
<dbReference type="PANTHER" id="PTHR12526:SF630">
    <property type="entry name" value="GLYCOSYLTRANSFERASE"/>
    <property type="match status" value="1"/>
</dbReference>
<dbReference type="Pfam" id="PF00534">
    <property type="entry name" value="Glycos_transf_1"/>
    <property type="match status" value="1"/>
</dbReference>
<dbReference type="Proteomes" id="UP001142175">
    <property type="component" value="Unassembled WGS sequence"/>
</dbReference>
<evidence type="ECO:0000259" key="2">
    <source>
        <dbReference type="Pfam" id="PF13439"/>
    </source>
</evidence>
<keyword evidence="3" id="KW-0328">Glycosyltransferase</keyword>
<dbReference type="SUPFAM" id="SSF53756">
    <property type="entry name" value="UDP-Glycosyltransferase/glycogen phosphorylase"/>
    <property type="match status" value="1"/>
</dbReference>
<dbReference type="PANTHER" id="PTHR12526">
    <property type="entry name" value="GLYCOSYLTRANSFERASE"/>
    <property type="match status" value="1"/>
</dbReference>
<dbReference type="AlphaFoldDB" id="A0A9X2SY54"/>
<accession>A0A9X2SY54</accession>
<dbReference type="RefSeq" id="WP_258422730.1">
    <property type="nucleotide sequence ID" value="NZ_JANSUY010000003.1"/>
</dbReference>
<protein>
    <submittedName>
        <fullName evidence="3">Glycosyltransferase</fullName>
        <ecNumber evidence="3">2.4.-.-</ecNumber>
    </submittedName>
</protein>
<evidence type="ECO:0000313" key="4">
    <source>
        <dbReference type="Proteomes" id="UP001142175"/>
    </source>
</evidence>
<reference evidence="3" key="1">
    <citation type="submission" date="2022-08" db="EMBL/GenBank/DDBJ databases">
        <authorList>
            <person name="Zhang D."/>
        </authorList>
    </citation>
    <scope>NUCLEOTIDE SEQUENCE</scope>
    <source>
        <strain evidence="3">XJ19-11</strain>
    </source>
</reference>
<keyword evidence="3" id="KW-0808">Transferase</keyword>
<keyword evidence="4" id="KW-1185">Reference proteome</keyword>
<organism evidence="3 4">
    <name type="scientific">Aquiflexum gelatinilyticum</name>
    <dbReference type="NCBI Taxonomy" id="2961943"/>
    <lineage>
        <taxon>Bacteria</taxon>
        <taxon>Pseudomonadati</taxon>
        <taxon>Bacteroidota</taxon>
        <taxon>Cytophagia</taxon>
        <taxon>Cytophagales</taxon>
        <taxon>Cyclobacteriaceae</taxon>
        <taxon>Aquiflexum</taxon>
    </lineage>
</organism>
<name>A0A9X2SY54_9BACT</name>
<dbReference type="Gene3D" id="3.40.50.2000">
    <property type="entry name" value="Glycogen Phosphorylase B"/>
    <property type="match status" value="2"/>
</dbReference>
<dbReference type="EC" id="2.4.-.-" evidence="3"/>
<comment type="caution">
    <text evidence="3">The sequence shown here is derived from an EMBL/GenBank/DDBJ whole genome shotgun (WGS) entry which is preliminary data.</text>
</comment>
<dbReference type="InterPro" id="IPR028098">
    <property type="entry name" value="Glyco_trans_4-like_N"/>
</dbReference>
<feature type="domain" description="Glycosyltransferase subfamily 4-like N-terminal" evidence="2">
    <location>
        <begin position="13"/>
        <end position="166"/>
    </location>
</feature>
<dbReference type="InterPro" id="IPR001296">
    <property type="entry name" value="Glyco_trans_1"/>
</dbReference>